<reference evidence="1" key="1">
    <citation type="submission" date="2022-10" db="EMBL/GenBank/DDBJ databases">
        <title>Genome Sequence of Xylaria curta.</title>
        <authorList>
            <person name="Buettner E."/>
        </authorList>
    </citation>
    <scope>NUCLEOTIDE SEQUENCE</scope>
    <source>
        <strain evidence="1">Babe10</strain>
    </source>
</reference>
<proteinExistence type="predicted"/>
<dbReference type="EMBL" id="JAPDGR010001898">
    <property type="protein sequence ID" value="KAJ2978823.1"/>
    <property type="molecule type" value="Genomic_DNA"/>
</dbReference>
<comment type="caution">
    <text evidence="1">The sequence shown here is derived from an EMBL/GenBank/DDBJ whole genome shotgun (WGS) entry which is preliminary data.</text>
</comment>
<keyword evidence="2" id="KW-1185">Reference proteome</keyword>
<evidence type="ECO:0000313" key="2">
    <source>
        <dbReference type="Proteomes" id="UP001143856"/>
    </source>
</evidence>
<gene>
    <name evidence="1" type="ORF">NUW58_g7372</name>
</gene>
<accession>A0ACC1NIE4</accession>
<evidence type="ECO:0000313" key="1">
    <source>
        <dbReference type="EMBL" id="KAJ2978823.1"/>
    </source>
</evidence>
<protein>
    <submittedName>
        <fullName evidence="1">Uncharacterized protein</fullName>
    </submittedName>
</protein>
<dbReference type="Proteomes" id="UP001143856">
    <property type="component" value="Unassembled WGS sequence"/>
</dbReference>
<organism evidence="1 2">
    <name type="scientific">Xylaria curta</name>
    <dbReference type="NCBI Taxonomy" id="42375"/>
    <lineage>
        <taxon>Eukaryota</taxon>
        <taxon>Fungi</taxon>
        <taxon>Dikarya</taxon>
        <taxon>Ascomycota</taxon>
        <taxon>Pezizomycotina</taxon>
        <taxon>Sordariomycetes</taxon>
        <taxon>Xylariomycetidae</taxon>
        <taxon>Xylariales</taxon>
        <taxon>Xylariaceae</taxon>
        <taxon>Xylaria</taxon>
    </lineage>
</organism>
<name>A0ACC1NIE4_9PEZI</name>
<sequence length="150" mass="16442">MASTSGPYFIEGGQCDYDVDGQTVWGGLQNERNPVLPRSIPPTTESSSLRTKMMSGLPAQFEAGRSQGSAPGNSSNDYYRGGLESKKTRHGPPLNSDFCRAYRDYKDHGLTAEVAEEQYKIHLGSASAIIRKEKLNNPGVYVDNPPETRD</sequence>